<gene>
    <name evidence="1" type="ORF">C8E83_3755</name>
</gene>
<keyword evidence="2" id="KW-1185">Reference proteome</keyword>
<dbReference type="Proteomes" id="UP000280008">
    <property type="component" value="Unassembled WGS sequence"/>
</dbReference>
<evidence type="ECO:0000313" key="2">
    <source>
        <dbReference type="Proteomes" id="UP000280008"/>
    </source>
</evidence>
<dbReference type="AlphaFoldDB" id="A0A495IMC5"/>
<dbReference type="RefSeq" id="WP_170160010.1">
    <property type="nucleotide sequence ID" value="NZ_RBKS01000001.1"/>
</dbReference>
<proteinExistence type="predicted"/>
<accession>A0A495IMC5</accession>
<sequence length="89" mass="10084">MATTLHRYSVSETPELAHAIDIVLVTYDELQNNRSAALRRIIDEGSKAIEREREKRIAKRRAAILEHAGSLTDVYPADAAARLKDEWPE</sequence>
<evidence type="ECO:0000313" key="1">
    <source>
        <dbReference type="EMBL" id="RKR76578.1"/>
    </source>
</evidence>
<protein>
    <submittedName>
        <fullName evidence="1">Uncharacterized protein</fullName>
    </submittedName>
</protein>
<comment type="caution">
    <text evidence="1">The sequence shown here is derived from an EMBL/GenBank/DDBJ whole genome shotgun (WGS) entry which is preliminary data.</text>
</comment>
<reference evidence="1 2" key="1">
    <citation type="submission" date="2018-10" db="EMBL/GenBank/DDBJ databases">
        <title>Sequencing the genomes of 1000 actinobacteria strains.</title>
        <authorList>
            <person name="Klenk H.-P."/>
        </authorList>
    </citation>
    <scope>NUCLEOTIDE SEQUENCE [LARGE SCALE GENOMIC DNA]</scope>
    <source>
        <strain evidence="1 2">DSM 17894</strain>
    </source>
</reference>
<dbReference type="EMBL" id="RBKS01000001">
    <property type="protein sequence ID" value="RKR76578.1"/>
    <property type="molecule type" value="Genomic_DNA"/>
</dbReference>
<organism evidence="1 2">
    <name type="scientific">Frondihabitans australicus</name>
    <dbReference type="NCBI Taxonomy" id="386892"/>
    <lineage>
        <taxon>Bacteria</taxon>
        <taxon>Bacillati</taxon>
        <taxon>Actinomycetota</taxon>
        <taxon>Actinomycetes</taxon>
        <taxon>Micrococcales</taxon>
        <taxon>Microbacteriaceae</taxon>
        <taxon>Frondihabitans</taxon>
    </lineage>
</organism>
<name>A0A495IMC5_9MICO</name>